<organism evidence="1 2">
    <name type="scientific">Nibribacter ruber</name>
    <dbReference type="NCBI Taxonomy" id="2698458"/>
    <lineage>
        <taxon>Bacteria</taxon>
        <taxon>Pseudomonadati</taxon>
        <taxon>Bacteroidota</taxon>
        <taxon>Cytophagia</taxon>
        <taxon>Cytophagales</taxon>
        <taxon>Hymenobacteraceae</taxon>
        <taxon>Nibribacter</taxon>
    </lineage>
</organism>
<evidence type="ECO:0000313" key="2">
    <source>
        <dbReference type="Proteomes" id="UP000464214"/>
    </source>
</evidence>
<dbReference type="EMBL" id="CP047897">
    <property type="protein sequence ID" value="QHL88121.1"/>
    <property type="molecule type" value="Genomic_DNA"/>
</dbReference>
<sequence>MKISLQTRVAQPYIAVLNQFNLELFQAFAPAFPKMNVLRFDGSHPGDKVEIELSVGPLKRRWTSLITERHLTEQEAWFTDEGQILPAPLTFWRHQHLITHHGSYSIIHDLIEFRTSNKVLDYLVYPALYAQFALRGPVYQRIFGKA</sequence>
<gene>
    <name evidence="1" type="ORF">GU926_12035</name>
</gene>
<evidence type="ECO:0000313" key="1">
    <source>
        <dbReference type="EMBL" id="QHL88121.1"/>
    </source>
</evidence>
<reference evidence="1 2" key="1">
    <citation type="submission" date="2020-01" db="EMBL/GenBank/DDBJ databases">
        <authorList>
            <person name="Kim M."/>
        </authorList>
    </citation>
    <scope>NUCLEOTIDE SEQUENCE [LARGE SCALE GENOMIC DNA]</scope>
    <source>
        <strain evidence="1 2">BT10</strain>
    </source>
</reference>
<proteinExistence type="predicted"/>
<dbReference type="InterPro" id="IPR023393">
    <property type="entry name" value="START-like_dom_sf"/>
</dbReference>
<dbReference type="AlphaFoldDB" id="A0A6P1P107"/>
<name>A0A6P1P107_9BACT</name>
<dbReference type="KEGG" id="nib:GU926_12035"/>
<dbReference type="Gene3D" id="3.30.530.20">
    <property type="match status" value="1"/>
</dbReference>
<evidence type="ECO:0008006" key="3">
    <source>
        <dbReference type="Google" id="ProtNLM"/>
    </source>
</evidence>
<keyword evidence="2" id="KW-1185">Reference proteome</keyword>
<dbReference type="Proteomes" id="UP000464214">
    <property type="component" value="Chromosome"/>
</dbReference>
<dbReference type="SUPFAM" id="SSF55961">
    <property type="entry name" value="Bet v1-like"/>
    <property type="match status" value="1"/>
</dbReference>
<accession>A0A6P1P107</accession>
<dbReference type="RefSeq" id="WP_160692183.1">
    <property type="nucleotide sequence ID" value="NZ_CP047897.1"/>
</dbReference>
<protein>
    <recommendedName>
        <fullName evidence="3">Coenzyme Q-binding protein COQ10 START domain-containing protein</fullName>
    </recommendedName>
</protein>